<keyword evidence="3 5" id="KW-0479">Metal-binding</keyword>
<dbReference type="InterPro" id="IPR050121">
    <property type="entry name" value="Cytochrome_P450_monoxygenase"/>
</dbReference>
<dbReference type="PRINTS" id="PR00463">
    <property type="entry name" value="EP450I"/>
</dbReference>
<organism evidence="7 8">
    <name type="scientific">Hyaloscypha variabilis (strain UAMH 11265 / GT02V1 / F)</name>
    <name type="common">Meliniomyces variabilis</name>
    <dbReference type="NCBI Taxonomy" id="1149755"/>
    <lineage>
        <taxon>Eukaryota</taxon>
        <taxon>Fungi</taxon>
        <taxon>Dikarya</taxon>
        <taxon>Ascomycota</taxon>
        <taxon>Pezizomycotina</taxon>
        <taxon>Leotiomycetes</taxon>
        <taxon>Helotiales</taxon>
        <taxon>Hyaloscyphaceae</taxon>
        <taxon>Hyaloscypha</taxon>
        <taxon>Hyaloscypha variabilis</taxon>
    </lineage>
</organism>
<keyword evidence="5 6" id="KW-0349">Heme</keyword>
<dbReference type="PANTHER" id="PTHR24305:SF166">
    <property type="entry name" value="CYTOCHROME P450 12A4, MITOCHONDRIAL-RELATED"/>
    <property type="match status" value="1"/>
</dbReference>
<name>A0A2J6QUN0_HYAVF</name>
<accession>A0A2J6QUN0</accession>
<evidence type="ECO:0000256" key="6">
    <source>
        <dbReference type="RuleBase" id="RU000461"/>
    </source>
</evidence>
<keyword evidence="6" id="KW-0560">Oxidoreductase</keyword>
<evidence type="ECO:0000256" key="2">
    <source>
        <dbReference type="ARBA" id="ARBA00010617"/>
    </source>
</evidence>
<reference evidence="7 8" key="1">
    <citation type="submission" date="2016-04" db="EMBL/GenBank/DDBJ databases">
        <title>A degradative enzymes factory behind the ericoid mycorrhizal symbiosis.</title>
        <authorList>
            <consortium name="DOE Joint Genome Institute"/>
            <person name="Martino E."/>
            <person name="Morin E."/>
            <person name="Grelet G."/>
            <person name="Kuo A."/>
            <person name="Kohler A."/>
            <person name="Daghino S."/>
            <person name="Barry K."/>
            <person name="Choi C."/>
            <person name="Cichocki N."/>
            <person name="Clum A."/>
            <person name="Copeland A."/>
            <person name="Hainaut M."/>
            <person name="Haridas S."/>
            <person name="Labutti K."/>
            <person name="Lindquist E."/>
            <person name="Lipzen A."/>
            <person name="Khouja H.-R."/>
            <person name="Murat C."/>
            <person name="Ohm R."/>
            <person name="Olson A."/>
            <person name="Spatafora J."/>
            <person name="Veneault-Fourrey C."/>
            <person name="Henrissat B."/>
            <person name="Grigoriev I."/>
            <person name="Martin F."/>
            <person name="Perotto S."/>
        </authorList>
    </citation>
    <scope>NUCLEOTIDE SEQUENCE [LARGE SCALE GENOMIC DNA]</scope>
    <source>
        <strain evidence="7 8">F</strain>
    </source>
</reference>
<dbReference type="PANTHER" id="PTHR24305">
    <property type="entry name" value="CYTOCHROME P450"/>
    <property type="match status" value="1"/>
</dbReference>
<dbReference type="Pfam" id="PF00067">
    <property type="entry name" value="p450"/>
    <property type="match status" value="1"/>
</dbReference>
<dbReference type="Gene3D" id="1.10.630.10">
    <property type="entry name" value="Cytochrome P450"/>
    <property type="match status" value="1"/>
</dbReference>
<gene>
    <name evidence="7" type="ORF">L207DRAFT_444550</name>
</gene>
<sequence length="529" mass="59629">MGLSLIFGSVLLLFLSYKFVILPLFFSPLSTIPKAHFTSHLSNGWIILQRYRGRENRAIHNAHQRLGPIVRLGPKALSVNSADALKVIYSDRFDKDEFYAAFANYGQPNMFSMIQRKPHADRKRMFGSIYSKSSLQSSSVIRDLCQELMVARLLPIIEKSAVKGSPINMIEYSSAVYMDFISSFIFGVQNSANFLYDSEARKAWLARRTLTKGYGFWGMEFPLLTSWLARLGIHLEPPEINSTWDAIKDLCLEMIQKTEKSKEDLKSGVQTKSVVYDQFFNQLSSSSDKTSLSPLSESTRRLTVASELMDHIFAGTDTTSWTLAYLMHELSHRPDLQSSLRAELISLCPPILYPPSTTSQTSIMNSGLPLSRSIDSLPLLDAILMETLRLRPSVPGSQPRIAPPSEPSSPISICGYTNIPAGTRVSAQAYSLHRNTEVFPEPELWKPERWLGASQVEKDEMMRWFWAFGSGGRMCIGNHLALIELKFVVAAIYTNYTTKIIDDKDMEQLDSYSAGPKGEKLILQFEKVR</sequence>
<dbReference type="EMBL" id="KZ613970">
    <property type="protein sequence ID" value="PMD29966.1"/>
    <property type="molecule type" value="Genomic_DNA"/>
</dbReference>
<dbReference type="CDD" id="cd11059">
    <property type="entry name" value="CYP_fungal"/>
    <property type="match status" value="1"/>
</dbReference>
<dbReference type="InterPro" id="IPR017972">
    <property type="entry name" value="Cyt_P450_CS"/>
</dbReference>
<keyword evidence="8" id="KW-1185">Reference proteome</keyword>
<dbReference type="AlphaFoldDB" id="A0A2J6QUN0"/>
<dbReference type="PROSITE" id="PS00086">
    <property type="entry name" value="CYTOCHROME_P450"/>
    <property type="match status" value="1"/>
</dbReference>
<dbReference type="InterPro" id="IPR002401">
    <property type="entry name" value="Cyt_P450_E_grp-I"/>
</dbReference>
<dbReference type="OrthoDB" id="1470350at2759"/>
<evidence type="ECO:0000256" key="4">
    <source>
        <dbReference type="ARBA" id="ARBA00023004"/>
    </source>
</evidence>
<evidence type="ECO:0000256" key="5">
    <source>
        <dbReference type="PIRSR" id="PIRSR602401-1"/>
    </source>
</evidence>
<evidence type="ECO:0000256" key="1">
    <source>
        <dbReference type="ARBA" id="ARBA00001971"/>
    </source>
</evidence>
<comment type="similarity">
    <text evidence="2 6">Belongs to the cytochrome P450 family.</text>
</comment>
<protein>
    <submittedName>
        <fullName evidence="7">Putative cytochrome P450</fullName>
    </submittedName>
</protein>
<dbReference type="GO" id="GO:0004497">
    <property type="term" value="F:monooxygenase activity"/>
    <property type="evidence" value="ECO:0007669"/>
    <property type="project" value="UniProtKB-KW"/>
</dbReference>
<comment type="cofactor">
    <cofactor evidence="1 5">
        <name>heme</name>
        <dbReference type="ChEBI" id="CHEBI:30413"/>
    </cofactor>
</comment>
<feature type="binding site" description="axial binding residue" evidence="5">
    <location>
        <position position="475"/>
    </location>
    <ligand>
        <name>heme</name>
        <dbReference type="ChEBI" id="CHEBI:30413"/>
    </ligand>
    <ligandPart>
        <name>Fe</name>
        <dbReference type="ChEBI" id="CHEBI:18248"/>
    </ligandPart>
</feature>
<evidence type="ECO:0000313" key="7">
    <source>
        <dbReference type="EMBL" id="PMD29966.1"/>
    </source>
</evidence>
<dbReference type="InterPro" id="IPR036396">
    <property type="entry name" value="Cyt_P450_sf"/>
</dbReference>
<dbReference type="SUPFAM" id="SSF48264">
    <property type="entry name" value="Cytochrome P450"/>
    <property type="match status" value="1"/>
</dbReference>
<dbReference type="GO" id="GO:0005506">
    <property type="term" value="F:iron ion binding"/>
    <property type="evidence" value="ECO:0007669"/>
    <property type="project" value="InterPro"/>
</dbReference>
<dbReference type="GO" id="GO:0016705">
    <property type="term" value="F:oxidoreductase activity, acting on paired donors, with incorporation or reduction of molecular oxygen"/>
    <property type="evidence" value="ECO:0007669"/>
    <property type="project" value="InterPro"/>
</dbReference>
<dbReference type="PRINTS" id="PR00385">
    <property type="entry name" value="P450"/>
</dbReference>
<dbReference type="InterPro" id="IPR001128">
    <property type="entry name" value="Cyt_P450"/>
</dbReference>
<dbReference type="STRING" id="1149755.A0A2J6QUN0"/>
<proteinExistence type="inferred from homology"/>
<evidence type="ECO:0000313" key="8">
    <source>
        <dbReference type="Proteomes" id="UP000235786"/>
    </source>
</evidence>
<keyword evidence="6" id="KW-0503">Monooxygenase</keyword>
<dbReference type="Proteomes" id="UP000235786">
    <property type="component" value="Unassembled WGS sequence"/>
</dbReference>
<keyword evidence="4 5" id="KW-0408">Iron</keyword>
<evidence type="ECO:0000256" key="3">
    <source>
        <dbReference type="ARBA" id="ARBA00022723"/>
    </source>
</evidence>
<dbReference type="GO" id="GO:0020037">
    <property type="term" value="F:heme binding"/>
    <property type="evidence" value="ECO:0007669"/>
    <property type="project" value="InterPro"/>
</dbReference>